<name>A0A7W7Z3E9_9BRAD</name>
<proteinExistence type="predicted"/>
<comment type="caution">
    <text evidence="1">The sequence shown here is derived from an EMBL/GenBank/DDBJ whole genome shotgun (WGS) entry which is preliminary data.</text>
</comment>
<keyword evidence="2" id="KW-1185">Reference proteome</keyword>
<evidence type="ECO:0000313" key="2">
    <source>
        <dbReference type="Proteomes" id="UP000542353"/>
    </source>
</evidence>
<protein>
    <recommendedName>
        <fullName evidence="3">Transposase</fullName>
    </recommendedName>
</protein>
<accession>A0A7W7Z3E9</accession>
<sequence>MNRTSMRYRRRRPDEAACRVRLRELAAFRRRLSYRRLHVLMRREGLDEPINLLQAFRAWAETMPEVDNRFDTCANVRSS</sequence>
<dbReference type="EMBL" id="JACHIH010000007">
    <property type="protein sequence ID" value="MBB5046962.1"/>
    <property type="molecule type" value="Genomic_DNA"/>
</dbReference>
<evidence type="ECO:0008006" key="3">
    <source>
        <dbReference type="Google" id="ProtNLM"/>
    </source>
</evidence>
<organism evidence="1 2">
    <name type="scientific">Rhodopseudomonas rhenobacensis</name>
    <dbReference type="NCBI Taxonomy" id="87461"/>
    <lineage>
        <taxon>Bacteria</taxon>
        <taxon>Pseudomonadati</taxon>
        <taxon>Pseudomonadota</taxon>
        <taxon>Alphaproteobacteria</taxon>
        <taxon>Hyphomicrobiales</taxon>
        <taxon>Nitrobacteraceae</taxon>
        <taxon>Rhodopseudomonas</taxon>
    </lineage>
</organism>
<dbReference type="Proteomes" id="UP000542353">
    <property type="component" value="Unassembled WGS sequence"/>
</dbReference>
<reference evidence="1 2" key="1">
    <citation type="submission" date="2020-08" db="EMBL/GenBank/DDBJ databases">
        <title>Genomic Encyclopedia of Type Strains, Phase IV (KMG-IV): sequencing the most valuable type-strain genomes for metagenomic binning, comparative biology and taxonomic classification.</title>
        <authorList>
            <person name="Goeker M."/>
        </authorList>
    </citation>
    <scope>NUCLEOTIDE SEQUENCE [LARGE SCALE GENOMIC DNA]</scope>
    <source>
        <strain evidence="1 2">DSM 12706</strain>
    </source>
</reference>
<gene>
    <name evidence="1" type="ORF">HNR60_001711</name>
</gene>
<evidence type="ECO:0000313" key="1">
    <source>
        <dbReference type="EMBL" id="MBB5046962.1"/>
    </source>
</evidence>
<dbReference type="AlphaFoldDB" id="A0A7W7Z3E9"/>